<organism evidence="1 2">
    <name type="scientific">Tritrichomonas musculus</name>
    <dbReference type="NCBI Taxonomy" id="1915356"/>
    <lineage>
        <taxon>Eukaryota</taxon>
        <taxon>Metamonada</taxon>
        <taxon>Parabasalia</taxon>
        <taxon>Tritrichomonadida</taxon>
        <taxon>Tritrichomonadidae</taxon>
        <taxon>Tritrichomonas</taxon>
    </lineage>
</organism>
<comment type="caution">
    <text evidence="1">The sequence shown here is derived from an EMBL/GenBank/DDBJ whole genome shotgun (WGS) entry which is preliminary data.</text>
</comment>
<proteinExistence type="predicted"/>
<evidence type="ECO:0000313" key="1">
    <source>
        <dbReference type="EMBL" id="KAK8871378.1"/>
    </source>
</evidence>
<reference evidence="1 2" key="1">
    <citation type="submission" date="2024-04" db="EMBL/GenBank/DDBJ databases">
        <title>Tritrichomonas musculus Genome.</title>
        <authorList>
            <person name="Alves-Ferreira E."/>
            <person name="Grigg M."/>
            <person name="Lorenzi H."/>
            <person name="Galac M."/>
        </authorList>
    </citation>
    <scope>NUCLEOTIDE SEQUENCE [LARGE SCALE GENOMIC DNA]</scope>
    <source>
        <strain evidence="1 2">EAF2021</strain>
    </source>
</reference>
<sequence>MITEFDPEYKIPWYDSIPQQQITPTIEEINKFNADPFNLFSFGPPSDDDEFNIAFNFDPNQNIDISGLEFPSSLFELPIEPENNLKIAQKEVPVEGSTPRISTRGFKRRIDLSGPSNSFKNFFYKIFTTKAKFPKQLVCKIHNNVCKSLNLPKISREESRSIDLYFQNYSKDSERILIYLHQHKEELLELIPELLNLK</sequence>
<dbReference type="EMBL" id="JAPFFF010000013">
    <property type="protein sequence ID" value="KAK8871378.1"/>
    <property type="molecule type" value="Genomic_DNA"/>
</dbReference>
<accession>A0ABR2J0E6</accession>
<name>A0ABR2J0E6_9EUKA</name>
<protein>
    <submittedName>
        <fullName evidence="1">Uncharacterized protein</fullName>
    </submittedName>
</protein>
<keyword evidence="2" id="KW-1185">Reference proteome</keyword>
<evidence type="ECO:0000313" key="2">
    <source>
        <dbReference type="Proteomes" id="UP001470230"/>
    </source>
</evidence>
<gene>
    <name evidence="1" type="ORF">M9Y10_007102</name>
</gene>
<dbReference type="Proteomes" id="UP001470230">
    <property type="component" value="Unassembled WGS sequence"/>
</dbReference>